<dbReference type="EMBL" id="ACIL03000007">
    <property type="protein sequence ID" value="ESL03831.1"/>
    <property type="molecule type" value="Genomic_DNA"/>
</dbReference>
<dbReference type="EC" id="5.3.1.16" evidence="5 12"/>
<dbReference type="SUPFAM" id="SSF51366">
    <property type="entry name" value="Ribulose-phoshate binding barrel"/>
    <property type="match status" value="1"/>
</dbReference>
<dbReference type="GO" id="GO:0000105">
    <property type="term" value="P:L-histidine biosynthetic process"/>
    <property type="evidence" value="ECO:0007669"/>
    <property type="project" value="UniProtKB-UniRule"/>
</dbReference>
<feature type="active site" description="Proton acceptor" evidence="12">
    <location>
        <position position="11"/>
    </location>
</feature>
<evidence type="ECO:0000313" key="15">
    <source>
        <dbReference type="EMBL" id="ESL03831.1"/>
    </source>
</evidence>
<dbReference type="UniPathway" id="UPA00031">
    <property type="reaction ID" value="UER00009"/>
</dbReference>
<dbReference type="NCBIfam" id="TIGR00007">
    <property type="entry name" value="1-(5-phosphoribosyl)-5-[(5-phosphoribosylamino)methylideneamino]imidazole-4-carboxamide isomerase"/>
    <property type="match status" value="1"/>
</dbReference>
<evidence type="ECO:0000256" key="12">
    <source>
        <dbReference type="HAMAP-Rule" id="MF_01014"/>
    </source>
</evidence>
<dbReference type="PANTHER" id="PTHR43090">
    <property type="entry name" value="1-(5-PHOSPHORIBOSYL)-5-[(5-PHOSPHORIBOSYLAMINO)METHYLIDENEAMINO] IMIDAZOLE-4-CARBOXAMIDE ISOMERASE"/>
    <property type="match status" value="1"/>
</dbReference>
<keyword evidence="8 12" id="KW-0028">Amino-acid biosynthesis</keyword>
<dbReference type="Proteomes" id="UP000018227">
    <property type="component" value="Unassembled WGS sequence"/>
</dbReference>
<organism evidence="15 16">
    <name type="scientific">Catonella morbi ATCC 51271</name>
    <dbReference type="NCBI Taxonomy" id="592026"/>
    <lineage>
        <taxon>Bacteria</taxon>
        <taxon>Bacillati</taxon>
        <taxon>Bacillota</taxon>
        <taxon>Clostridia</taxon>
        <taxon>Lachnospirales</taxon>
        <taxon>Lachnospiraceae</taxon>
        <taxon>Catonella</taxon>
    </lineage>
</organism>
<evidence type="ECO:0000256" key="1">
    <source>
        <dbReference type="ARBA" id="ARBA00000901"/>
    </source>
</evidence>
<evidence type="ECO:0000256" key="8">
    <source>
        <dbReference type="ARBA" id="ARBA00022605"/>
    </source>
</evidence>
<dbReference type="InterPro" id="IPR006063">
    <property type="entry name" value="HisA_bact_arch"/>
</dbReference>
<keyword evidence="16" id="KW-1185">Reference proteome</keyword>
<reference evidence="15 16" key="1">
    <citation type="submission" date="2013-06" db="EMBL/GenBank/DDBJ databases">
        <authorList>
            <person name="Weinstock G."/>
            <person name="Sodergren E."/>
            <person name="Clifton S."/>
            <person name="Fulton L."/>
            <person name="Fulton B."/>
            <person name="Courtney L."/>
            <person name="Fronick C."/>
            <person name="Harrison M."/>
            <person name="Strong C."/>
            <person name="Farmer C."/>
            <person name="Delahaunty K."/>
            <person name="Markovic C."/>
            <person name="Hall O."/>
            <person name="Minx P."/>
            <person name="Tomlinson C."/>
            <person name="Mitreva M."/>
            <person name="Nelson J."/>
            <person name="Hou S."/>
            <person name="Wollam A."/>
            <person name="Pepin K.H."/>
            <person name="Johnson M."/>
            <person name="Bhonagiri V."/>
            <person name="Nash W.E."/>
            <person name="Warren W."/>
            <person name="Chinwalla A."/>
            <person name="Mardis E.R."/>
            <person name="Wilson R.K."/>
        </authorList>
    </citation>
    <scope>NUCLEOTIDE SEQUENCE [LARGE SCALE GENOMIC DNA]</scope>
    <source>
        <strain evidence="15 16">ATCC 51271</strain>
    </source>
</reference>
<evidence type="ECO:0000313" key="16">
    <source>
        <dbReference type="Proteomes" id="UP000018227"/>
    </source>
</evidence>
<comment type="caution">
    <text evidence="15">The sequence shown here is derived from an EMBL/GenBank/DDBJ whole genome shotgun (WGS) entry which is preliminary data.</text>
</comment>
<evidence type="ECO:0000256" key="14">
    <source>
        <dbReference type="RuleBase" id="RU003658"/>
    </source>
</evidence>
<evidence type="ECO:0000256" key="10">
    <source>
        <dbReference type="ARBA" id="ARBA00023235"/>
    </source>
</evidence>
<protein>
    <recommendedName>
        <fullName evidence="6 12">1-(5-phosphoribosyl)-5-[(5-phosphoribosylamino)methylideneamino] imidazole-4-carboxamide isomerase</fullName>
        <ecNumber evidence="5 12">5.3.1.16</ecNumber>
    </recommendedName>
    <alternativeName>
        <fullName evidence="11 12">Phosphoribosylformimino-5-aminoimidazole carboxamide ribotide isomerase</fullName>
    </alternativeName>
</protein>
<evidence type="ECO:0000256" key="11">
    <source>
        <dbReference type="ARBA" id="ARBA00030547"/>
    </source>
</evidence>
<keyword evidence="7 12" id="KW-0963">Cytoplasm</keyword>
<comment type="subcellular location">
    <subcellularLocation>
        <location evidence="2 12 14">Cytoplasm</location>
    </subcellularLocation>
</comment>
<evidence type="ECO:0000256" key="3">
    <source>
        <dbReference type="ARBA" id="ARBA00005133"/>
    </source>
</evidence>
<evidence type="ECO:0000256" key="4">
    <source>
        <dbReference type="ARBA" id="ARBA00009667"/>
    </source>
</evidence>
<dbReference type="HOGENOM" id="CLU_048577_1_1_9"/>
<dbReference type="GO" id="GO:0003949">
    <property type="term" value="F:1-(5-phosphoribosyl)-5-[(5-phosphoribosylamino)methylideneamino]imidazole-4-carboxamide isomerase activity"/>
    <property type="evidence" value="ECO:0007669"/>
    <property type="project" value="UniProtKB-UniRule"/>
</dbReference>
<dbReference type="InterPro" id="IPR044524">
    <property type="entry name" value="Isoase_HisA-like"/>
</dbReference>
<dbReference type="AlphaFoldDB" id="V2Y821"/>
<proteinExistence type="inferred from homology"/>
<dbReference type="Gene3D" id="3.20.20.70">
    <property type="entry name" value="Aldolase class I"/>
    <property type="match status" value="1"/>
</dbReference>
<dbReference type="STRING" id="592026.GCWU0000282_000998"/>
<dbReference type="InterPro" id="IPR023016">
    <property type="entry name" value="HisA/PriA"/>
</dbReference>
<dbReference type="InterPro" id="IPR013785">
    <property type="entry name" value="Aldolase_TIM"/>
</dbReference>
<dbReference type="InterPro" id="IPR006062">
    <property type="entry name" value="His_biosynth"/>
</dbReference>
<comment type="catalytic activity">
    <reaction evidence="1 12 14">
        <text>1-(5-phospho-beta-D-ribosyl)-5-[(5-phospho-beta-D-ribosylamino)methylideneamino]imidazole-4-carboxamide = 5-[(5-phospho-1-deoxy-D-ribulos-1-ylimino)methylamino]-1-(5-phospho-beta-D-ribosyl)imidazole-4-carboxamide</text>
        <dbReference type="Rhea" id="RHEA:15469"/>
        <dbReference type="ChEBI" id="CHEBI:58435"/>
        <dbReference type="ChEBI" id="CHEBI:58525"/>
        <dbReference type="EC" id="5.3.1.16"/>
    </reaction>
</comment>
<comment type="pathway">
    <text evidence="3 12 14">Amino-acid biosynthesis; L-histidine biosynthesis; L-histidine from 5-phospho-alpha-D-ribose 1-diphosphate: step 4/9.</text>
</comment>
<evidence type="ECO:0000256" key="13">
    <source>
        <dbReference type="RuleBase" id="RU003657"/>
    </source>
</evidence>
<dbReference type="PANTHER" id="PTHR43090:SF2">
    <property type="entry name" value="1-(5-PHOSPHORIBOSYL)-5-[(5-PHOSPHORIBOSYLAMINO)METHYLIDENEAMINO] IMIDAZOLE-4-CARBOXAMIDE ISOMERASE"/>
    <property type="match status" value="1"/>
</dbReference>
<evidence type="ECO:0000256" key="7">
    <source>
        <dbReference type="ARBA" id="ARBA00022490"/>
    </source>
</evidence>
<dbReference type="HAMAP" id="MF_01014">
    <property type="entry name" value="HisA"/>
    <property type="match status" value="1"/>
</dbReference>
<dbReference type="GO" id="GO:0005737">
    <property type="term" value="C:cytoplasm"/>
    <property type="evidence" value="ECO:0007669"/>
    <property type="project" value="UniProtKB-SubCell"/>
</dbReference>
<dbReference type="eggNOG" id="COG0106">
    <property type="taxonomic scope" value="Bacteria"/>
</dbReference>
<keyword evidence="10 12" id="KW-0413">Isomerase</keyword>
<gene>
    <name evidence="12" type="primary">hisA</name>
    <name evidence="15" type="ORF">GCWU0000282_000998</name>
</gene>
<keyword evidence="9 12" id="KW-0368">Histidine biosynthesis</keyword>
<accession>V2Y821</accession>
<evidence type="ECO:0000256" key="9">
    <source>
        <dbReference type="ARBA" id="ARBA00023102"/>
    </source>
</evidence>
<evidence type="ECO:0000256" key="5">
    <source>
        <dbReference type="ARBA" id="ARBA00012550"/>
    </source>
</evidence>
<feature type="active site" description="Proton donor" evidence="12">
    <location>
        <position position="132"/>
    </location>
</feature>
<name>V2Y821_9FIRM</name>
<sequence>MAAMIIFPAIDIYEGKVVRLLKGDYNKMTIYSENVVDKACEIEAAGGEWLHLVDLEGAKEGNTPNFTYVEEICKKTGLKVEIGGGIRTEATIEKYINAGVNRIILGTKAATDKEFLNKMTDKYREKIAVGIDVKDEKVAIKGWLEVTDKTIFDFVTELKEIGIKNIIVTDIAKDGAMSGINVSFYEKLSKFTDMDITASGGVTTLDDLIRLKNTGIYGAILGKAMYTGNVDLREALKI</sequence>
<dbReference type="CDD" id="cd04732">
    <property type="entry name" value="HisA"/>
    <property type="match status" value="1"/>
</dbReference>
<dbReference type="GO" id="GO:0000162">
    <property type="term" value="P:L-tryptophan biosynthetic process"/>
    <property type="evidence" value="ECO:0007669"/>
    <property type="project" value="TreeGrafter"/>
</dbReference>
<dbReference type="Pfam" id="PF00977">
    <property type="entry name" value="His_biosynth"/>
    <property type="match status" value="1"/>
</dbReference>
<dbReference type="InterPro" id="IPR011060">
    <property type="entry name" value="RibuloseP-bd_barrel"/>
</dbReference>
<dbReference type="FunFam" id="3.20.20.70:FF:000009">
    <property type="entry name" value="1-(5-phosphoribosyl)-5-[(5-phosphoribosylamino)methylideneamino] imidazole-4-carboxamide isomerase"/>
    <property type="match status" value="1"/>
</dbReference>
<evidence type="ECO:0000256" key="6">
    <source>
        <dbReference type="ARBA" id="ARBA00018464"/>
    </source>
</evidence>
<comment type="similarity">
    <text evidence="4 12 13">Belongs to the HisA/HisF family.</text>
</comment>
<evidence type="ECO:0000256" key="2">
    <source>
        <dbReference type="ARBA" id="ARBA00004496"/>
    </source>
</evidence>